<dbReference type="Proteomes" id="UP000245942">
    <property type="component" value="Unassembled WGS sequence"/>
</dbReference>
<dbReference type="OrthoDB" id="5512at2759"/>
<keyword evidence="9" id="KW-1185">Reference proteome</keyword>
<dbReference type="GO" id="GO:0072583">
    <property type="term" value="P:clathrin-dependent endocytosis"/>
    <property type="evidence" value="ECO:0007669"/>
    <property type="project" value="TreeGrafter"/>
</dbReference>
<evidence type="ECO:0000256" key="1">
    <source>
        <dbReference type="ARBA" id="ARBA00004180"/>
    </source>
</evidence>
<evidence type="ECO:0000313" key="8">
    <source>
        <dbReference type="EMBL" id="PWN18485.1"/>
    </source>
</evidence>
<evidence type="ECO:0000256" key="4">
    <source>
        <dbReference type="ARBA" id="ARBA00023176"/>
    </source>
</evidence>
<dbReference type="GO" id="GO:0030132">
    <property type="term" value="C:clathrin coat of coated pit"/>
    <property type="evidence" value="ECO:0007669"/>
    <property type="project" value="InterPro"/>
</dbReference>
<feature type="compositionally biased region" description="Basic and acidic residues" evidence="7">
    <location>
        <begin position="82"/>
        <end position="91"/>
    </location>
</feature>
<dbReference type="GeneID" id="37015360"/>
<accession>A0A316U698</accession>
<dbReference type="GO" id="GO:0005198">
    <property type="term" value="F:structural molecule activity"/>
    <property type="evidence" value="ECO:0007669"/>
    <property type="project" value="InterPro"/>
</dbReference>
<feature type="compositionally biased region" description="Polar residues" evidence="7">
    <location>
        <begin position="117"/>
        <end position="127"/>
    </location>
</feature>
<gene>
    <name evidence="8" type="ORF">BCV69DRAFT_288487</name>
</gene>
<proteinExistence type="inferred from homology"/>
<comment type="similarity">
    <text evidence="2 6">Belongs to the clathrin light chain family.</text>
</comment>
<keyword evidence="5 6" id="KW-0968">Cytoplasmic vesicle</keyword>
<keyword evidence="3 6" id="KW-0472">Membrane</keyword>
<evidence type="ECO:0000256" key="5">
    <source>
        <dbReference type="ARBA" id="ARBA00023329"/>
    </source>
</evidence>
<evidence type="ECO:0000256" key="7">
    <source>
        <dbReference type="SAM" id="MobiDB-lite"/>
    </source>
</evidence>
<dbReference type="EMBL" id="KZ819336">
    <property type="protein sequence ID" value="PWN18485.1"/>
    <property type="molecule type" value="Genomic_DNA"/>
</dbReference>
<keyword evidence="4 6" id="KW-0168">Coated pit</keyword>
<reference evidence="8 9" key="1">
    <citation type="journal article" date="2018" name="Mol. Biol. Evol.">
        <title>Broad Genomic Sampling Reveals a Smut Pathogenic Ancestry of the Fungal Clade Ustilaginomycotina.</title>
        <authorList>
            <person name="Kijpornyongpan T."/>
            <person name="Mondo S.J."/>
            <person name="Barry K."/>
            <person name="Sandor L."/>
            <person name="Lee J."/>
            <person name="Lipzen A."/>
            <person name="Pangilinan J."/>
            <person name="LaButti K."/>
            <person name="Hainaut M."/>
            <person name="Henrissat B."/>
            <person name="Grigoriev I.V."/>
            <person name="Spatafora J.W."/>
            <person name="Aime M.C."/>
        </authorList>
    </citation>
    <scope>NUCLEOTIDE SEQUENCE [LARGE SCALE GENOMIC DNA]</scope>
    <source>
        <strain evidence="8 9">MCA 4718</strain>
    </source>
</reference>
<dbReference type="RefSeq" id="XP_025345645.1">
    <property type="nucleotide sequence ID" value="XM_025493626.1"/>
</dbReference>
<protein>
    <recommendedName>
        <fullName evidence="6">Clathrin light chain</fullName>
    </recommendedName>
</protein>
<dbReference type="PANTHER" id="PTHR10639:SF7">
    <property type="entry name" value="CLATHRIN LIGHT CHAIN"/>
    <property type="match status" value="1"/>
</dbReference>
<dbReference type="AlphaFoldDB" id="A0A316U698"/>
<comment type="subcellular location">
    <subcellularLocation>
        <location evidence="1 6">Cytoplasmic vesicle membrane</location>
        <topology evidence="1 6">Peripheral membrane protein</topology>
        <orientation evidence="1 6">Cytoplasmic side</orientation>
    </subcellularLocation>
    <subcellularLocation>
        <location evidence="6">Membrane</location>
        <location evidence="6">Coated pit</location>
        <topology evidence="6">Peripheral membrane protein</topology>
        <orientation evidence="6">Cytoplasmic side</orientation>
    </subcellularLocation>
    <text evidence="6">Cytoplasmic face of coated pits and vesicles.</text>
</comment>
<feature type="compositionally biased region" description="Gly residues" evidence="7">
    <location>
        <begin position="43"/>
        <end position="59"/>
    </location>
</feature>
<dbReference type="GO" id="GO:0030130">
    <property type="term" value="C:clathrin coat of trans-Golgi network vesicle"/>
    <property type="evidence" value="ECO:0007669"/>
    <property type="project" value="InterPro"/>
</dbReference>
<organism evidence="8 9">
    <name type="scientific">Pseudomicrostroma glucosiphilum</name>
    <dbReference type="NCBI Taxonomy" id="1684307"/>
    <lineage>
        <taxon>Eukaryota</taxon>
        <taxon>Fungi</taxon>
        <taxon>Dikarya</taxon>
        <taxon>Basidiomycota</taxon>
        <taxon>Ustilaginomycotina</taxon>
        <taxon>Exobasidiomycetes</taxon>
        <taxon>Microstromatales</taxon>
        <taxon>Microstromatales incertae sedis</taxon>
        <taxon>Pseudomicrostroma</taxon>
    </lineage>
</organism>
<dbReference type="PANTHER" id="PTHR10639">
    <property type="entry name" value="CLATHRIN LIGHT CHAIN"/>
    <property type="match status" value="1"/>
</dbReference>
<dbReference type="STRING" id="1684307.A0A316U698"/>
<feature type="compositionally biased region" description="Basic and acidic residues" evidence="7">
    <location>
        <begin position="155"/>
        <end position="184"/>
    </location>
</feature>
<evidence type="ECO:0000313" key="9">
    <source>
        <dbReference type="Proteomes" id="UP000245942"/>
    </source>
</evidence>
<evidence type="ECO:0000256" key="3">
    <source>
        <dbReference type="ARBA" id="ARBA00023136"/>
    </source>
</evidence>
<feature type="compositionally biased region" description="Low complexity" evidence="7">
    <location>
        <begin position="32"/>
        <end position="42"/>
    </location>
</feature>
<comment type="function">
    <text evidence="6">Clathrin is the major protein of the polyhedral coat of coated pits and vesicles.</text>
</comment>
<dbReference type="InterPro" id="IPR000996">
    <property type="entry name" value="Clathrin_L-chain"/>
</dbReference>
<evidence type="ECO:0000256" key="2">
    <source>
        <dbReference type="ARBA" id="ARBA00005263"/>
    </source>
</evidence>
<feature type="region of interest" description="Disordered" evidence="7">
    <location>
        <begin position="1"/>
        <end position="184"/>
    </location>
</feature>
<dbReference type="GO" id="GO:0032050">
    <property type="term" value="F:clathrin heavy chain binding"/>
    <property type="evidence" value="ECO:0007669"/>
    <property type="project" value="TreeGrafter"/>
</dbReference>
<feature type="compositionally biased region" description="Polar residues" evidence="7">
    <location>
        <begin position="137"/>
        <end position="147"/>
    </location>
</feature>
<evidence type="ECO:0000256" key="6">
    <source>
        <dbReference type="RuleBase" id="RU363137"/>
    </source>
</evidence>
<dbReference type="Pfam" id="PF01086">
    <property type="entry name" value="Clathrin_lg_ch"/>
    <property type="match status" value="1"/>
</dbReference>
<name>A0A316U698_9BASI</name>
<sequence length="279" mass="29696">MSFDFGSSNSNSNDPTSDFVSKFPDLDGEGGDAALTAAATGTGTAGGMSSTGGGAPGGWGEEDDMDLLGGGASSGSAPVGNEKPRDEREAFESSFPELDDPDLNGGGGSSAPIDAQPTVSASNTQVSGRGPSPSHFEASSTNRFTNQFDDEEEPEPMREWRHTQGDLIARRDAEGERRKAEAVSQAERDIDQFYKEYNAKKEKSIAKNKEVEAEFTEKRNRELAEGTTWDRITKLVELQNSQSKTIAPGGPGSTDLSRFRELLLSLRREGETAPAAGGY</sequence>
<dbReference type="GO" id="GO:0006886">
    <property type="term" value="P:intracellular protein transport"/>
    <property type="evidence" value="ECO:0007669"/>
    <property type="project" value="InterPro"/>
</dbReference>